<gene>
    <name evidence="7" type="ORF">ET996_01445</name>
</gene>
<accession>A0A4V2JTJ4</accession>
<dbReference type="Pfam" id="PF00149">
    <property type="entry name" value="Metallophos"/>
    <property type="match status" value="1"/>
</dbReference>
<keyword evidence="3" id="KW-0408">Iron</keyword>
<keyword evidence="1" id="KW-0479">Metal-binding</keyword>
<dbReference type="InterPro" id="IPR050884">
    <property type="entry name" value="CNP_phosphodiesterase-III"/>
</dbReference>
<dbReference type="PANTHER" id="PTHR42988:SF2">
    <property type="entry name" value="CYCLIC NUCLEOTIDE PHOSPHODIESTERASE CBUA0032-RELATED"/>
    <property type="match status" value="1"/>
</dbReference>
<reference evidence="7 8" key="1">
    <citation type="submission" date="2019-01" db="EMBL/GenBank/DDBJ databases">
        <title>Lactibacter flavus gen. nov., sp. nov., a novel bacterium of the family Propionibacteriaceae isolated from raw milk and dairy products.</title>
        <authorList>
            <person name="Huptas C."/>
            <person name="Wenning M."/>
            <person name="Breitenwieser F."/>
            <person name="Doll E."/>
            <person name="Von Neubeck M."/>
            <person name="Busse H.-J."/>
            <person name="Scherer S."/>
        </authorList>
    </citation>
    <scope>NUCLEOTIDE SEQUENCE [LARGE SCALE GENOMIC DNA]</scope>
    <source>
        <strain evidence="7 8">DSM 22130</strain>
    </source>
</reference>
<keyword evidence="2" id="KW-0378">Hydrolase</keyword>
<dbReference type="EMBL" id="SDMR01000001">
    <property type="protein sequence ID" value="TBT96351.1"/>
    <property type="molecule type" value="Genomic_DNA"/>
</dbReference>
<evidence type="ECO:0000313" key="7">
    <source>
        <dbReference type="EMBL" id="TBT96351.1"/>
    </source>
</evidence>
<evidence type="ECO:0000256" key="2">
    <source>
        <dbReference type="ARBA" id="ARBA00022801"/>
    </source>
</evidence>
<protein>
    <recommendedName>
        <fullName evidence="6">Calcineurin-like phosphoesterase domain-containing protein</fullName>
    </recommendedName>
</protein>
<dbReference type="InterPro" id="IPR029052">
    <property type="entry name" value="Metallo-depent_PP-like"/>
</dbReference>
<dbReference type="PANTHER" id="PTHR42988">
    <property type="entry name" value="PHOSPHOHYDROLASE"/>
    <property type="match status" value="1"/>
</dbReference>
<dbReference type="SUPFAM" id="SSF56300">
    <property type="entry name" value="Metallo-dependent phosphatases"/>
    <property type="match status" value="1"/>
</dbReference>
<feature type="region of interest" description="Disordered" evidence="5">
    <location>
        <begin position="115"/>
        <end position="182"/>
    </location>
</feature>
<comment type="caution">
    <text evidence="7">The sequence shown here is derived from an EMBL/GenBank/DDBJ whole genome shotgun (WGS) entry which is preliminary data.</text>
</comment>
<name>A0A4V2JTJ4_PROTD</name>
<feature type="domain" description="Calcineurin-like phosphoesterase" evidence="6">
    <location>
        <begin position="12"/>
        <end position="275"/>
    </location>
</feature>
<sequence length="350" mass="37151">MFPGRRRRPMHRIAHLSDCHLRPVSGLVGGVVDADARLRRAIEVLTTWDKPCDAWFFGGDLTDEGDADTYVRLRELVEPAASACGVQVIWGNGNHDGSDAFARVLWGVGPGDGLHSDSGLRQAQPAVGGSSPEGGVGPSTLGPSYGQPDPRSLRPSKGSPNRPGLANGKPDPRSLSLSKGQPLNRTYDLRGLRFIALDSVVADRPEGRLSEVSLAWLSELLATPAVRGSILALHHPPVPPVQDAAGLWPLTNPGALAEVVRGSDVRLIIGGHFHQTSFTTLAGVPVAAASSLTYTQDLTAGRTLRGQDAHAGFNLIEVHEEQVVVTAVQLDVGVGVHRALSPADVERMRR</sequence>
<dbReference type="Gene3D" id="3.60.21.10">
    <property type="match status" value="2"/>
</dbReference>
<evidence type="ECO:0000313" key="8">
    <source>
        <dbReference type="Proteomes" id="UP000291933"/>
    </source>
</evidence>
<dbReference type="GO" id="GO:0046872">
    <property type="term" value="F:metal ion binding"/>
    <property type="evidence" value="ECO:0007669"/>
    <property type="project" value="UniProtKB-KW"/>
</dbReference>
<evidence type="ECO:0000256" key="1">
    <source>
        <dbReference type="ARBA" id="ARBA00022723"/>
    </source>
</evidence>
<evidence type="ECO:0000256" key="4">
    <source>
        <dbReference type="ARBA" id="ARBA00025742"/>
    </source>
</evidence>
<dbReference type="AlphaFoldDB" id="A0A4V2JTJ4"/>
<evidence type="ECO:0000256" key="5">
    <source>
        <dbReference type="SAM" id="MobiDB-lite"/>
    </source>
</evidence>
<comment type="similarity">
    <text evidence="4">Belongs to the cyclic nucleotide phosphodiesterase class-III family.</text>
</comment>
<organism evidence="7 8">
    <name type="scientific">Propioniciclava tarda</name>
    <dbReference type="NCBI Taxonomy" id="433330"/>
    <lineage>
        <taxon>Bacteria</taxon>
        <taxon>Bacillati</taxon>
        <taxon>Actinomycetota</taxon>
        <taxon>Actinomycetes</taxon>
        <taxon>Propionibacteriales</taxon>
        <taxon>Propionibacteriaceae</taxon>
        <taxon>Propioniciclava</taxon>
    </lineage>
</organism>
<dbReference type="InterPro" id="IPR004843">
    <property type="entry name" value="Calcineurin-like_PHP"/>
</dbReference>
<keyword evidence="8" id="KW-1185">Reference proteome</keyword>
<dbReference type="Proteomes" id="UP000291933">
    <property type="component" value="Unassembled WGS sequence"/>
</dbReference>
<dbReference type="GO" id="GO:0016787">
    <property type="term" value="F:hydrolase activity"/>
    <property type="evidence" value="ECO:0007669"/>
    <property type="project" value="UniProtKB-KW"/>
</dbReference>
<proteinExistence type="inferred from homology"/>
<dbReference type="OrthoDB" id="5241795at2"/>
<evidence type="ECO:0000256" key="3">
    <source>
        <dbReference type="ARBA" id="ARBA00023004"/>
    </source>
</evidence>
<evidence type="ECO:0000259" key="6">
    <source>
        <dbReference type="Pfam" id="PF00149"/>
    </source>
</evidence>